<sequence length="31" mass="3265">MAQEALRLEGNSGTPPVVMPTPSQDHLMSLG</sequence>
<proteinExistence type="predicted"/>
<accession>A0A0A9AZR7</accession>
<organism evidence="2">
    <name type="scientific">Arundo donax</name>
    <name type="common">Giant reed</name>
    <name type="synonym">Donax arundinaceus</name>
    <dbReference type="NCBI Taxonomy" id="35708"/>
    <lineage>
        <taxon>Eukaryota</taxon>
        <taxon>Viridiplantae</taxon>
        <taxon>Streptophyta</taxon>
        <taxon>Embryophyta</taxon>
        <taxon>Tracheophyta</taxon>
        <taxon>Spermatophyta</taxon>
        <taxon>Magnoliopsida</taxon>
        <taxon>Liliopsida</taxon>
        <taxon>Poales</taxon>
        <taxon>Poaceae</taxon>
        <taxon>PACMAD clade</taxon>
        <taxon>Arundinoideae</taxon>
        <taxon>Arundineae</taxon>
        <taxon>Arundo</taxon>
    </lineage>
</organism>
<evidence type="ECO:0000256" key="1">
    <source>
        <dbReference type="SAM" id="MobiDB-lite"/>
    </source>
</evidence>
<feature type="compositionally biased region" description="Polar residues" evidence="1">
    <location>
        <begin position="21"/>
        <end position="31"/>
    </location>
</feature>
<reference evidence="2" key="2">
    <citation type="journal article" date="2015" name="Data Brief">
        <title>Shoot transcriptome of the giant reed, Arundo donax.</title>
        <authorList>
            <person name="Barrero R.A."/>
            <person name="Guerrero F.D."/>
            <person name="Moolhuijzen P."/>
            <person name="Goolsby J.A."/>
            <person name="Tidwell J."/>
            <person name="Bellgard S.E."/>
            <person name="Bellgard M.I."/>
        </authorList>
    </citation>
    <scope>NUCLEOTIDE SEQUENCE</scope>
    <source>
        <tissue evidence="2">Shoot tissue taken approximately 20 cm above the soil surface</tissue>
    </source>
</reference>
<name>A0A0A9AZR7_ARUDO</name>
<evidence type="ECO:0000313" key="2">
    <source>
        <dbReference type="EMBL" id="JAD57229.1"/>
    </source>
</evidence>
<dbReference type="AlphaFoldDB" id="A0A0A9AZR7"/>
<feature type="region of interest" description="Disordered" evidence="1">
    <location>
        <begin position="1"/>
        <end position="31"/>
    </location>
</feature>
<dbReference type="EMBL" id="GBRH01240666">
    <property type="protein sequence ID" value="JAD57229.1"/>
    <property type="molecule type" value="Transcribed_RNA"/>
</dbReference>
<protein>
    <submittedName>
        <fullName evidence="2">Uncharacterized protein</fullName>
    </submittedName>
</protein>
<reference evidence="2" key="1">
    <citation type="submission" date="2014-09" db="EMBL/GenBank/DDBJ databases">
        <authorList>
            <person name="Magalhaes I.L.F."/>
            <person name="Oliveira U."/>
            <person name="Santos F.R."/>
            <person name="Vidigal T.H.D.A."/>
            <person name="Brescovit A.D."/>
            <person name="Santos A.J."/>
        </authorList>
    </citation>
    <scope>NUCLEOTIDE SEQUENCE</scope>
    <source>
        <tissue evidence="2">Shoot tissue taken approximately 20 cm above the soil surface</tissue>
    </source>
</reference>